<protein>
    <recommendedName>
        <fullName evidence="4">Lipoprotein</fullName>
    </recommendedName>
</protein>
<keyword evidence="1" id="KW-0732">Signal</keyword>
<keyword evidence="3" id="KW-1185">Reference proteome</keyword>
<feature type="chain" id="PRO_5035193454" description="Lipoprotein" evidence="1">
    <location>
        <begin position="18"/>
        <end position="74"/>
    </location>
</feature>
<proteinExistence type="predicted"/>
<evidence type="ECO:0008006" key="4">
    <source>
        <dbReference type="Google" id="ProtNLM"/>
    </source>
</evidence>
<dbReference type="Proteomes" id="UP000636888">
    <property type="component" value="Unassembled WGS sequence"/>
</dbReference>
<dbReference type="Pfam" id="PF13428">
    <property type="entry name" value="TPR_14"/>
    <property type="match status" value="1"/>
</dbReference>
<dbReference type="RefSeq" id="WP_199386925.1">
    <property type="nucleotide sequence ID" value="NZ_JAEMHM010000029.1"/>
</dbReference>
<reference evidence="2" key="1">
    <citation type="submission" date="2020-12" db="EMBL/GenBank/DDBJ databases">
        <title>Geomonas sp. Red875, isolated from river sediment.</title>
        <authorList>
            <person name="Xu Z."/>
            <person name="Zhang Z."/>
            <person name="Masuda Y."/>
            <person name="Itoh H."/>
            <person name="Senoo K."/>
        </authorList>
    </citation>
    <scope>NUCLEOTIDE SEQUENCE</scope>
    <source>
        <strain evidence="2">Red875</strain>
    </source>
</reference>
<evidence type="ECO:0000313" key="3">
    <source>
        <dbReference type="Proteomes" id="UP000636888"/>
    </source>
</evidence>
<evidence type="ECO:0000313" key="2">
    <source>
        <dbReference type="EMBL" id="MBJ6727785.1"/>
    </source>
</evidence>
<accession>A0A8J7M2Z2</accession>
<dbReference type="Gene3D" id="1.25.40.10">
    <property type="entry name" value="Tetratricopeptide repeat domain"/>
    <property type="match status" value="1"/>
</dbReference>
<name>A0A8J7M2Z2_9BACT</name>
<gene>
    <name evidence="2" type="ORF">JFN93_24010</name>
</gene>
<dbReference type="InterPro" id="IPR011990">
    <property type="entry name" value="TPR-like_helical_dom_sf"/>
</dbReference>
<evidence type="ECO:0000256" key="1">
    <source>
        <dbReference type="SAM" id="SignalP"/>
    </source>
</evidence>
<comment type="caution">
    <text evidence="2">The sequence shown here is derived from an EMBL/GenBank/DDBJ whole genome shotgun (WGS) entry which is preliminary data.</text>
</comment>
<dbReference type="AlphaFoldDB" id="A0A8J7M2Z2"/>
<organism evidence="2 3">
    <name type="scientific">Geomesophilobacter sediminis</name>
    <dbReference type="NCBI Taxonomy" id="2798584"/>
    <lineage>
        <taxon>Bacteria</taxon>
        <taxon>Pseudomonadati</taxon>
        <taxon>Thermodesulfobacteriota</taxon>
        <taxon>Desulfuromonadia</taxon>
        <taxon>Geobacterales</taxon>
        <taxon>Geobacteraceae</taxon>
        <taxon>Geomesophilobacter</taxon>
    </lineage>
</organism>
<sequence>MKRLAMLGVLVLVVATAGCSGNKSQELLETARFEEKQNNRDHARQLYQEIVAKYPDSPGAKEARERLAALGAKP</sequence>
<dbReference type="EMBL" id="JAEMHM010000029">
    <property type="protein sequence ID" value="MBJ6727785.1"/>
    <property type="molecule type" value="Genomic_DNA"/>
</dbReference>
<feature type="signal peptide" evidence="1">
    <location>
        <begin position="1"/>
        <end position="17"/>
    </location>
</feature>
<dbReference type="PROSITE" id="PS51257">
    <property type="entry name" value="PROKAR_LIPOPROTEIN"/>
    <property type="match status" value="1"/>
</dbReference>